<feature type="region of interest" description="Disordered" evidence="1">
    <location>
        <begin position="68"/>
        <end position="96"/>
    </location>
</feature>
<dbReference type="AlphaFoldDB" id="A0A0M4EI00"/>
<dbReference type="Proteomes" id="UP000494163">
    <property type="component" value="Chromosome 3R"/>
</dbReference>
<name>A0A0M4EI00_DROBS</name>
<sequence>MVAPMGSLAEKLNIASCRPRPLGANSARRNLFNVDPDEVSRKTEENMNELHQYNKTLLKVRYNIDPKQLENPVENSAPAPKQINNHNSDCKTETTPYERLSGIKGCYRIRKANIKNSNVPKPSSQQKNNNNDDNKKNNNTNIVVSHNIEADKDSKQQQQQKD</sequence>
<dbReference type="EMBL" id="CP012526">
    <property type="protein sequence ID" value="ALC46158.1"/>
    <property type="molecule type" value="Genomic_DNA"/>
</dbReference>
<evidence type="ECO:0000256" key="1">
    <source>
        <dbReference type="SAM" id="MobiDB-lite"/>
    </source>
</evidence>
<evidence type="ECO:0000313" key="3">
    <source>
        <dbReference type="Proteomes" id="UP000494163"/>
    </source>
</evidence>
<evidence type="ECO:0000313" key="2">
    <source>
        <dbReference type="EMBL" id="ALC46158.1"/>
    </source>
</evidence>
<feature type="region of interest" description="Disordered" evidence="1">
    <location>
        <begin position="113"/>
        <end position="139"/>
    </location>
</feature>
<protein>
    <submittedName>
        <fullName evidence="2">Maker187</fullName>
    </submittedName>
</protein>
<proteinExistence type="predicted"/>
<organism evidence="2 3">
    <name type="scientific">Drosophila busckii</name>
    <name type="common">Fruit fly</name>
    <dbReference type="NCBI Taxonomy" id="30019"/>
    <lineage>
        <taxon>Eukaryota</taxon>
        <taxon>Metazoa</taxon>
        <taxon>Ecdysozoa</taxon>
        <taxon>Arthropoda</taxon>
        <taxon>Hexapoda</taxon>
        <taxon>Insecta</taxon>
        <taxon>Pterygota</taxon>
        <taxon>Neoptera</taxon>
        <taxon>Endopterygota</taxon>
        <taxon>Diptera</taxon>
        <taxon>Brachycera</taxon>
        <taxon>Muscomorpha</taxon>
        <taxon>Ephydroidea</taxon>
        <taxon>Drosophilidae</taxon>
        <taxon>Drosophila</taxon>
    </lineage>
</organism>
<keyword evidence="3" id="KW-1185">Reference proteome</keyword>
<accession>A0A0M4EI00</accession>
<gene>
    <name evidence="2" type="ORF">Dbus_chr3Rg908</name>
</gene>
<dbReference type="OrthoDB" id="7865833at2759"/>
<feature type="compositionally biased region" description="Polar residues" evidence="1">
    <location>
        <begin position="114"/>
        <end position="126"/>
    </location>
</feature>
<reference evidence="2 3" key="1">
    <citation type="submission" date="2015-08" db="EMBL/GenBank/DDBJ databases">
        <title>Ancestral chromatin configuration constrains chromatin evolution on differentiating sex chromosomes in Drosophila.</title>
        <authorList>
            <person name="Zhou Q."/>
            <person name="Bachtrog D."/>
        </authorList>
    </citation>
    <scope>NUCLEOTIDE SEQUENCE [LARGE SCALE GENOMIC DNA]</scope>
    <source>
        <tissue evidence="2">Whole larvae</tissue>
    </source>
</reference>